<dbReference type="Gene3D" id="1.20.1640.10">
    <property type="entry name" value="Multidrug efflux transporter AcrB transmembrane domain"/>
    <property type="match status" value="1"/>
</dbReference>
<dbReference type="InterPro" id="IPR048634">
    <property type="entry name" value="SecD_SecF_C"/>
</dbReference>
<dbReference type="InterPro" id="IPR022813">
    <property type="entry name" value="SecD/SecF_arch_bac"/>
</dbReference>
<keyword evidence="4 9" id="KW-0812">Transmembrane</keyword>
<dbReference type="SUPFAM" id="SSF82866">
    <property type="entry name" value="Multidrug efflux transporter AcrB transmembrane domain"/>
    <property type="match status" value="1"/>
</dbReference>
<sequence length="329" mass="35248">MAMRGWPLIKLLPVKTNLRFVDFAKYFAGLSVVLVIASLVGVFYPGLNMGIDFRGGASMEVAKPAGQVLDLEATRSAVGELGLGDVQVQGIARLGSQVDDGSTAVLRFQIPEGRDQTAVVQQVETAISQAVGEVTYSGVAVVGSKVSGELFMSGLLALGSAIVLMFAYIWFRFEPQFGFGAVVGLLHDVILVFGLIVLMRLEFSLNMVAAILTVIGYSMNDTVVVFDRLRENLRKYKTMPLREVIDLSINETLTRTIITGITAVMVLAALAIFGGEALFGFSIALMFGIIIGTYSSIYVGAPIILLWGVKRGAAVEDAKPIKLGMASRP</sequence>
<feature type="transmembrane region" description="Helical" evidence="9">
    <location>
        <begin position="150"/>
        <end position="171"/>
    </location>
</feature>
<comment type="similarity">
    <text evidence="9">Belongs to the SecD/SecF family. SecF subfamily.</text>
</comment>
<evidence type="ECO:0000256" key="7">
    <source>
        <dbReference type="ARBA" id="ARBA00023010"/>
    </source>
</evidence>
<evidence type="ECO:0000259" key="10">
    <source>
        <dbReference type="Pfam" id="PF02355"/>
    </source>
</evidence>
<evidence type="ECO:0000256" key="1">
    <source>
        <dbReference type="ARBA" id="ARBA00004651"/>
    </source>
</evidence>
<keyword evidence="5 9" id="KW-0653">Protein transport</keyword>
<dbReference type="Pfam" id="PF02355">
    <property type="entry name" value="SecD_SecF_C"/>
    <property type="match status" value="1"/>
</dbReference>
<dbReference type="Pfam" id="PF07549">
    <property type="entry name" value="Sec_GG"/>
    <property type="match status" value="1"/>
</dbReference>
<evidence type="ECO:0000256" key="3">
    <source>
        <dbReference type="ARBA" id="ARBA00022475"/>
    </source>
</evidence>
<feature type="transmembrane region" description="Helical" evidence="9">
    <location>
        <begin position="279"/>
        <end position="309"/>
    </location>
</feature>
<dbReference type="EMBL" id="CP067977">
    <property type="protein sequence ID" value="QQQ18518.1"/>
    <property type="molecule type" value="Genomic_DNA"/>
</dbReference>
<feature type="transmembrane region" description="Helical" evidence="9">
    <location>
        <begin position="178"/>
        <end position="199"/>
    </location>
</feature>
<keyword evidence="7 9" id="KW-0811">Translocation</keyword>
<feature type="transmembrane region" description="Helical" evidence="9">
    <location>
        <begin position="23"/>
        <end position="44"/>
    </location>
</feature>
<feature type="transmembrane region" description="Helical" evidence="9">
    <location>
        <begin position="252"/>
        <end position="273"/>
    </location>
</feature>
<evidence type="ECO:0000256" key="6">
    <source>
        <dbReference type="ARBA" id="ARBA00022989"/>
    </source>
</evidence>
<keyword evidence="2 9" id="KW-0813">Transport</keyword>
<comment type="subcellular location">
    <subcellularLocation>
        <location evidence="1 9">Cell membrane</location>
        <topology evidence="1 9">Multi-pass membrane protein</topology>
    </subcellularLocation>
</comment>
<dbReference type="HAMAP" id="MF_01464_B">
    <property type="entry name" value="SecF_B"/>
    <property type="match status" value="1"/>
</dbReference>
<name>A0ABX7BLS2_9CAUL</name>
<dbReference type="RefSeq" id="WP_201102888.1">
    <property type="nucleotide sequence ID" value="NZ_CP067977.1"/>
</dbReference>
<dbReference type="NCBIfam" id="TIGR00916">
    <property type="entry name" value="2A0604s01"/>
    <property type="match status" value="1"/>
</dbReference>
<gene>
    <name evidence="9 11" type="primary">secF</name>
    <name evidence="11" type="ORF">JIP62_14710</name>
</gene>
<comment type="function">
    <text evidence="9">Part of the Sec protein translocase complex. Interacts with the SecYEG preprotein conducting channel. SecDF uses the proton motive force (PMF) to complete protein translocation after the ATP-dependent function of SecA.</text>
</comment>
<feature type="domain" description="Protein export membrane protein SecD/SecF C-terminal" evidence="10">
    <location>
        <begin position="124"/>
        <end position="308"/>
    </location>
</feature>
<organism evidence="11 12">
    <name type="scientific">Brevundimonas vitisensis</name>
    <dbReference type="NCBI Taxonomy" id="2800818"/>
    <lineage>
        <taxon>Bacteria</taxon>
        <taxon>Pseudomonadati</taxon>
        <taxon>Pseudomonadota</taxon>
        <taxon>Alphaproteobacteria</taxon>
        <taxon>Caulobacterales</taxon>
        <taxon>Caulobacteraceae</taxon>
        <taxon>Brevundimonas</taxon>
    </lineage>
</organism>
<evidence type="ECO:0000256" key="2">
    <source>
        <dbReference type="ARBA" id="ARBA00022448"/>
    </source>
</evidence>
<accession>A0ABX7BLS2</accession>
<comment type="subunit">
    <text evidence="9">Forms a complex with SecD. Part of the essential Sec protein translocation apparatus which comprises SecA, SecYEG and auxiliary proteins SecDF-YajC and YidC.</text>
</comment>
<dbReference type="NCBIfam" id="TIGR00966">
    <property type="entry name" value="transloc_SecF"/>
    <property type="match status" value="1"/>
</dbReference>
<keyword evidence="3 9" id="KW-1003">Cell membrane</keyword>
<dbReference type="PANTHER" id="PTHR30081">
    <property type="entry name" value="PROTEIN-EXPORT MEMBRANE PROTEIN SEC"/>
    <property type="match status" value="1"/>
</dbReference>
<dbReference type="PRINTS" id="PR01755">
    <property type="entry name" value="SECFTRNLCASE"/>
</dbReference>
<evidence type="ECO:0000313" key="12">
    <source>
        <dbReference type="Proteomes" id="UP000595448"/>
    </source>
</evidence>
<dbReference type="InterPro" id="IPR005665">
    <property type="entry name" value="SecF_bac"/>
</dbReference>
<dbReference type="InterPro" id="IPR055344">
    <property type="entry name" value="SecD_SecF_C_bact"/>
</dbReference>
<evidence type="ECO:0000256" key="8">
    <source>
        <dbReference type="ARBA" id="ARBA00023136"/>
    </source>
</evidence>
<dbReference type="InterPro" id="IPR022646">
    <property type="entry name" value="SecD/SecF_CS"/>
</dbReference>
<proteinExistence type="inferred from homology"/>
<keyword evidence="12" id="KW-1185">Reference proteome</keyword>
<reference evidence="11 12" key="1">
    <citation type="submission" date="2021-01" db="EMBL/GenBank/DDBJ databases">
        <title>Brevundimonas vitis sp. nov., an bacterium isolated from grape (Vitis vinifera).</title>
        <authorList>
            <person name="Jiang L."/>
            <person name="Lee J."/>
        </authorList>
    </citation>
    <scope>NUCLEOTIDE SEQUENCE [LARGE SCALE GENOMIC DNA]</scope>
    <source>
        <strain evidence="11 12">GRTSA-9</strain>
    </source>
</reference>
<dbReference type="Proteomes" id="UP000595448">
    <property type="component" value="Chromosome"/>
</dbReference>
<dbReference type="PANTHER" id="PTHR30081:SF8">
    <property type="entry name" value="PROTEIN TRANSLOCASE SUBUNIT SECF"/>
    <property type="match status" value="1"/>
</dbReference>
<evidence type="ECO:0000256" key="4">
    <source>
        <dbReference type="ARBA" id="ARBA00022692"/>
    </source>
</evidence>
<evidence type="ECO:0000256" key="9">
    <source>
        <dbReference type="HAMAP-Rule" id="MF_01464"/>
    </source>
</evidence>
<evidence type="ECO:0000256" key="5">
    <source>
        <dbReference type="ARBA" id="ARBA00022927"/>
    </source>
</evidence>
<keyword evidence="8 9" id="KW-0472">Membrane</keyword>
<protein>
    <recommendedName>
        <fullName evidence="9">Protein-export membrane protein SecF</fullName>
    </recommendedName>
</protein>
<dbReference type="InterPro" id="IPR022645">
    <property type="entry name" value="SecD/SecF_bac"/>
</dbReference>
<keyword evidence="6 9" id="KW-1133">Transmembrane helix</keyword>
<feature type="transmembrane region" description="Helical" evidence="9">
    <location>
        <begin position="205"/>
        <end position="226"/>
    </location>
</feature>
<evidence type="ECO:0000313" key="11">
    <source>
        <dbReference type="EMBL" id="QQQ18518.1"/>
    </source>
</evidence>